<feature type="chain" id="PRO_5043337244" evidence="2">
    <location>
        <begin position="17"/>
        <end position="302"/>
    </location>
</feature>
<proteinExistence type="predicted"/>
<organism evidence="3 4">
    <name type="scientific">Parnassius mnemosyne</name>
    <name type="common">clouded apollo</name>
    <dbReference type="NCBI Taxonomy" id="213953"/>
    <lineage>
        <taxon>Eukaryota</taxon>
        <taxon>Metazoa</taxon>
        <taxon>Ecdysozoa</taxon>
        <taxon>Arthropoda</taxon>
        <taxon>Hexapoda</taxon>
        <taxon>Insecta</taxon>
        <taxon>Pterygota</taxon>
        <taxon>Neoptera</taxon>
        <taxon>Endopterygota</taxon>
        <taxon>Lepidoptera</taxon>
        <taxon>Glossata</taxon>
        <taxon>Ditrysia</taxon>
        <taxon>Papilionoidea</taxon>
        <taxon>Papilionidae</taxon>
        <taxon>Parnassiinae</taxon>
        <taxon>Parnassini</taxon>
        <taxon>Parnassius</taxon>
        <taxon>Driopa</taxon>
    </lineage>
</organism>
<dbReference type="Proteomes" id="UP001314205">
    <property type="component" value="Unassembled WGS sequence"/>
</dbReference>
<keyword evidence="4" id="KW-1185">Reference proteome</keyword>
<accession>A0AAV1KE77</accession>
<dbReference type="EMBL" id="CAVLGL010000024">
    <property type="protein sequence ID" value="CAK1580859.1"/>
    <property type="molecule type" value="Genomic_DNA"/>
</dbReference>
<evidence type="ECO:0000256" key="2">
    <source>
        <dbReference type="SAM" id="SignalP"/>
    </source>
</evidence>
<gene>
    <name evidence="3" type="ORF">PARMNEM_LOCUS2598</name>
</gene>
<evidence type="ECO:0000313" key="4">
    <source>
        <dbReference type="Proteomes" id="UP001314205"/>
    </source>
</evidence>
<comment type="caution">
    <text evidence="3">The sequence shown here is derived from an EMBL/GenBank/DDBJ whole genome shotgun (WGS) entry which is preliminary data.</text>
</comment>
<feature type="signal peptide" evidence="2">
    <location>
        <begin position="1"/>
        <end position="16"/>
    </location>
</feature>
<feature type="transmembrane region" description="Helical" evidence="1">
    <location>
        <begin position="234"/>
        <end position="259"/>
    </location>
</feature>
<keyword evidence="1" id="KW-0812">Transmembrane</keyword>
<keyword evidence="1" id="KW-0472">Membrane</keyword>
<sequence length="302" mass="33780">MLNLVVLTTIITSVLSQEIIGVAYTFDEDFNWTFDNKTCQNKKGWNLISYEHLKIPSSNIGSPVGIRAINNSCTSSFPIIFFSDSILELTVYLKVKAFESGLTATVFDEVGVPVVKYVYNKSSENFLLGWNTLLIPIHVNLKGYINLLGYCHSNEIVILDSFRYTINKTNYNSNKQKEISLHTDVIDIVEFGSGDEDIDIEGSGSIDENDSNTTIPEDSGYITEPPDLPTSTNFWNPATITIIAAGSFVLISIICISAYHFGKLRGLEQNASLFENIEPTITITIPRVNNIYSNPFSNRFRR</sequence>
<keyword evidence="2" id="KW-0732">Signal</keyword>
<dbReference type="AlphaFoldDB" id="A0AAV1KE77"/>
<keyword evidence="1" id="KW-1133">Transmembrane helix</keyword>
<evidence type="ECO:0000313" key="3">
    <source>
        <dbReference type="EMBL" id="CAK1580859.1"/>
    </source>
</evidence>
<reference evidence="3 4" key="1">
    <citation type="submission" date="2023-11" db="EMBL/GenBank/DDBJ databases">
        <authorList>
            <person name="Hedman E."/>
            <person name="Englund M."/>
            <person name="Stromberg M."/>
            <person name="Nyberg Akerstrom W."/>
            <person name="Nylinder S."/>
            <person name="Jareborg N."/>
            <person name="Kallberg Y."/>
            <person name="Kronander E."/>
        </authorList>
    </citation>
    <scope>NUCLEOTIDE SEQUENCE [LARGE SCALE GENOMIC DNA]</scope>
</reference>
<protein>
    <submittedName>
        <fullName evidence="3">Uncharacterized protein</fullName>
    </submittedName>
</protein>
<evidence type="ECO:0000256" key="1">
    <source>
        <dbReference type="SAM" id="Phobius"/>
    </source>
</evidence>
<name>A0AAV1KE77_9NEOP</name>